<accession>A0A1R2BHC9</accession>
<organism evidence="2 3">
    <name type="scientific">Stentor coeruleus</name>
    <dbReference type="NCBI Taxonomy" id="5963"/>
    <lineage>
        <taxon>Eukaryota</taxon>
        <taxon>Sar</taxon>
        <taxon>Alveolata</taxon>
        <taxon>Ciliophora</taxon>
        <taxon>Postciliodesmatophora</taxon>
        <taxon>Heterotrichea</taxon>
        <taxon>Heterotrichida</taxon>
        <taxon>Stentoridae</taxon>
        <taxon>Stentor</taxon>
    </lineage>
</organism>
<feature type="compositionally biased region" description="Basic and acidic residues" evidence="1">
    <location>
        <begin position="22"/>
        <end position="38"/>
    </location>
</feature>
<protein>
    <recommendedName>
        <fullName evidence="4">EF-hand domain-containing protein</fullName>
    </recommendedName>
</protein>
<gene>
    <name evidence="2" type="ORF">SteCoe_24502</name>
</gene>
<reference evidence="2 3" key="1">
    <citation type="submission" date="2016-11" db="EMBL/GenBank/DDBJ databases">
        <title>The macronuclear genome of Stentor coeruleus: a giant cell with tiny introns.</title>
        <authorList>
            <person name="Slabodnick M."/>
            <person name="Ruby J.G."/>
            <person name="Reiff S.B."/>
            <person name="Swart E.C."/>
            <person name="Gosai S."/>
            <person name="Prabakaran S."/>
            <person name="Witkowska E."/>
            <person name="Larue G.E."/>
            <person name="Fisher S."/>
            <person name="Freeman R.M."/>
            <person name="Gunawardena J."/>
            <person name="Chu W."/>
            <person name="Stover N.A."/>
            <person name="Gregory B.D."/>
            <person name="Nowacki M."/>
            <person name="Derisi J."/>
            <person name="Roy S.W."/>
            <person name="Marshall W.F."/>
            <person name="Sood P."/>
        </authorList>
    </citation>
    <scope>NUCLEOTIDE SEQUENCE [LARGE SCALE GENOMIC DNA]</scope>
    <source>
        <strain evidence="2">WM001</strain>
    </source>
</reference>
<proteinExistence type="predicted"/>
<comment type="caution">
    <text evidence="2">The sequence shown here is derived from an EMBL/GenBank/DDBJ whole genome shotgun (WGS) entry which is preliminary data.</text>
</comment>
<dbReference type="Proteomes" id="UP000187209">
    <property type="component" value="Unassembled WGS sequence"/>
</dbReference>
<keyword evidence="3" id="KW-1185">Reference proteome</keyword>
<evidence type="ECO:0000256" key="1">
    <source>
        <dbReference type="SAM" id="MobiDB-lite"/>
    </source>
</evidence>
<evidence type="ECO:0000313" key="3">
    <source>
        <dbReference type="Proteomes" id="UP000187209"/>
    </source>
</evidence>
<dbReference type="AlphaFoldDB" id="A0A1R2BHC9"/>
<dbReference type="OrthoDB" id="448989at2759"/>
<sequence length="475" mass="54958">MLSYNKTEQTKNPWPGNPKTKSRQELLSQRKKELLPHPSFDIDKDGFVSQKDYFISKQFDKDKDGMLNDIEKTEAENALKTGFLDKYMFGLESRVPNADARVIQQRGVIMDGDSGYKLLETYPMMRNNSLPAITSRKQMISMRKHMPVTGRAYDNVFRVDTIRVEPEGYVKEPKISSFKTIKESFSQTIRSKVGLSEPNDFKSAKSPSTEYVKFPKFSSQTQMKSEKKIELLKNLHEKADYNHISREEHLREREKYLIFYNEGKTLKEIKEQQRKDTNEYNQKTFSNVSIGVHGKELPTFNENLKEHWKIKDKYEEEPKNSSQVLFTLQKMNHAPIDKFRESDITGKELPTKPHTLAYKKKIELVEKPNHVIPYGGYIPVENTDSDYKQSKVKYKMSTIFGHFLESAAEMGINFIKENDKEPKTERATNPDSNVSQAIEAPKTSSSIMKKATFRQSVVNNPLRTTGFLVKTLPDS</sequence>
<feature type="compositionally biased region" description="Polar residues" evidence="1">
    <location>
        <begin position="1"/>
        <end position="12"/>
    </location>
</feature>
<dbReference type="EMBL" id="MPUH01000646">
    <property type="protein sequence ID" value="OMJ76168.1"/>
    <property type="molecule type" value="Genomic_DNA"/>
</dbReference>
<feature type="region of interest" description="Disordered" evidence="1">
    <location>
        <begin position="1"/>
        <end position="38"/>
    </location>
</feature>
<evidence type="ECO:0000313" key="2">
    <source>
        <dbReference type="EMBL" id="OMJ76168.1"/>
    </source>
</evidence>
<name>A0A1R2BHC9_9CILI</name>
<evidence type="ECO:0008006" key="4">
    <source>
        <dbReference type="Google" id="ProtNLM"/>
    </source>
</evidence>